<evidence type="ECO:0000313" key="6">
    <source>
        <dbReference type="Proteomes" id="UP000321638"/>
    </source>
</evidence>
<dbReference type="OrthoDB" id="285029at2"/>
<dbReference type="InterPro" id="IPR013096">
    <property type="entry name" value="Cupin_2"/>
</dbReference>
<feature type="domain" description="Cupin type-2" evidence="4">
    <location>
        <begin position="100"/>
        <end position="167"/>
    </location>
</feature>
<dbReference type="CDD" id="cd06992">
    <property type="entry name" value="cupin_GDO-like_C"/>
    <property type="match status" value="1"/>
</dbReference>
<dbReference type="SUPFAM" id="SSF51182">
    <property type="entry name" value="RmlC-like cupins"/>
    <property type="match status" value="1"/>
</dbReference>
<protein>
    <recommendedName>
        <fullName evidence="3">Gentisate 1,2-dioxygenase</fullName>
        <ecNumber evidence="3">1.13.11.4</ecNumber>
    </recommendedName>
</protein>
<dbReference type="CDD" id="cd02216">
    <property type="entry name" value="cupin_GDO-like_N"/>
    <property type="match status" value="1"/>
</dbReference>
<keyword evidence="1 5" id="KW-0223">Dioxygenase</keyword>
<proteinExistence type="predicted"/>
<evidence type="ECO:0000256" key="1">
    <source>
        <dbReference type="ARBA" id="ARBA00022964"/>
    </source>
</evidence>
<dbReference type="PANTHER" id="PTHR41517">
    <property type="entry name" value="1,2-DIOXYGENASE PROTEIN-RELATED"/>
    <property type="match status" value="1"/>
</dbReference>
<organism evidence="5 6">
    <name type="scientific">Vineibacter terrae</name>
    <dbReference type="NCBI Taxonomy" id="2586908"/>
    <lineage>
        <taxon>Bacteria</taxon>
        <taxon>Pseudomonadati</taxon>
        <taxon>Pseudomonadota</taxon>
        <taxon>Alphaproteobacteria</taxon>
        <taxon>Hyphomicrobiales</taxon>
        <taxon>Vineibacter</taxon>
    </lineage>
</organism>
<dbReference type="Pfam" id="PF07883">
    <property type="entry name" value="Cupin_2"/>
    <property type="match status" value="1"/>
</dbReference>
<dbReference type="EC" id="1.13.11.4" evidence="3"/>
<dbReference type="NCBIfam" id="TIGR02272">
    <property type="entry name" value="gentisate_1_2"/>
    <property type="match status" value="1"/>
</dbReference>
<evidence type="ECO:0000313" key="5">
    <source>
        <dbReference type="EMBL" id="TXL74769.1"/>
    </source>
</evidence>
<evidence type="ECO:0000259" key="4">
    <source>
        <dbReference type="Pfam" id="PF07883"/>
    </source>
</evidence>
<dbReference type="EMBL" id="VDUZ01000016">
    <property type="protein sequence ID" value="TXL74769.1"/>
    <property type="molecule type" value="Genomic_DNA"/>
</dbReference>
<dbReference type="InterPro" id="IPR011051">
    <property type="entry name" value="RmlC_Cupin_sf"/>
</dbReference>
<dbReference type="AlphaFoldDB" id="A0A5C8PL78"/>
<name>A0A5C8PL78_9HYPH</name>
<accession>A0A5C8PL78</accession>
<evidence type="ECO:0000256" key="3">
    <source>
        <dbReference type="NCBIfam" id="TIGR02272"/>
    </source>
</evidence>
<dbReference type="Gene3D" id="2.60.120.10">
    <property type="entry name" value="Jelly Rolls"/>
    <property type="match status" value="1"/>
</dbReference>
<reference evidence="5 6" key="1">
    <citation type="submission" date="2019-06" db="EMBL/GenBank/DDBJ databases">
        <title>New taxonomy in bacterial strain CC-CFT640, isolated from vineyard.</title>
        <authorList>
            <person name="Lin S.-Y."/>
            <person name="Tsai C.-F."/>
            <person name="Young C.-C."/>
        </authorList>
    </citation>
    <scope>NUCLEOTIDE SEQUENCE [LARGE SCALE GENOMIC DNA]</scope>
    <source>
        <strain evidence="5 6">CC-CFT640</strain>
    </source>
</reference>
<comment type="caution">
    <text evidence="5">The sequence shown here is derived from an EMBL/GenBank/DDBJ whole genome shotgun (WGS) entry which is preliminary data.</text>
</comment>
<sequence length="353" mass="39106">MSAQTATLKPTTGNNARRDFYERIGALSMAPLWESLHQLVPPTPAPKYVPAHWSYDAVRPFLMESGSLITAKEAVRRVLILENPAMRGSACCTPTLYAGLQLILPGEIAPSHRHTQSALRFIVEGEGAYTAVDGERTIMHEGDFVITPTWTWHDHGNDSSQPMVWLDGLDIPLVAMFNAGFAENYGADEQPVTQPEGYSDARFAHGLLPVDWKASRQTSPIFNYPYARTREALERLDKDGPPDACHGHKLRYVNPANGGAPIATMGTFMQLLPKGFASAPYRSTDGTVFSVVEGAGESTIGDTTIRWKKRDHFVVPSWARVTHRADSEAVLFSFSDRPVQERLDLWREDRGGK</sequence>
<dbReference type="InterPro" id="IPR014710">
    <property type="entry name" value="RmlC-like_jellyroll"/>
</dbReference>
<dbReference type="RefSeq" id="WP_147847811.1">
    <property type="nucleotide sequence ID" value="NZ_VDUZ01000016.1"/>
</dbReference>
<dbReference type="InterPro" id="IPR047183">
    <property type="entry name" value="GDO-like"/>
</dbReference>
<evidence type="ECO:0000256" key="2">
    <source>
        <dbReference type="ARBA" id="ARBA00023002"/>
    </source>
</evidence>
<keyword evidence="6" id="KW-1185">Reference proteome</keyword>
<gene>
    <name evidence="5" type="primary">gtdA</name>
    <name evidence="5" type="ORF">FHP25_15240</name>
</gene>
<dbReference type="PANTHER" id="PTHR41517:SF1">
    <property type="entry name" value="CUPIN"/>
    <property type="match status" value="1"/>
</dbReference>
<dbReference type="GO" id="GO:0047922">
    <property type="term" value="F:gentisate 1,2-dioxygenase activity"/>
    <property type="evidence" value="ECO:0007669"/>
    <property type="project" value="UniProtKB-UniRule"/>
</dbReference>
<keyword evidence="2 5" id="KW-0560">Oxidoreductase</keyword>
<dbReference type="InterPro" id="IPR011960">
    <property type="entry name" value="Gentisate_dOase"/>
</dbReference>
<dbReference type="Proteomes" id="UP000321638">
    <property type="component" value="Unassembled WGS sequence"/>
</dbReference>